<dbReference type="Proteomes" id="UP000198284">
    <property type="component" value="Unassembled WGS sequence"/>
</dbReference>
<keyword evidence="4" id="KW-1003">Cell membrane</keyword>
<dbReference type="SUPFAM" id="SSF103473">
    <property type="entry name" value="MFS general substrate transporter"/>
    <property type="match status" value="1"/>
</dbReference>
<keyword evidence="3 8" id="KW-0813">Transport</keyword>
<keyword evidence="7 8" id="KW-0472">Membrane</keyword>
<feature type="transmembrane region" description="Helical" evidence="8">
    <location>
        <begin position="121"/>
        <end position="142"/>
    </location>
</feature>
<feature type="transmembrane region" description="Helical" evidence="8">
    <location>
        <begin position="367"/>
        <end position="386"/>
    </location>
</feature>
<keyword evidence="5 8" id="KW-0812">Transmembrane</keyword>
<dbReference type="NCBIfam" id="TIGR00710">
    <property type="entry name" value="efflux_Bcr_CflA"/>
    <property type="match status" value="1"/>
</dbReference>
<dbReference type="InterPro" id="IPR036259">
    <property type="entry name" value="MFS_trans_sf"/>
</dbReference>
<dbReference type="AlphaFoldDB" id="A0A239HQ64"/>
<evidence type="ECO:0000256" key="1">
    <source>
        <dbReference type="ARBA" id="ARBA00004651"/>
    </source>
</evidence>
<feature type="transmembrane region" description="Helical" evidence="8">
    <location>
        <begin position="64"/>
        <end position="84"/>
    </location>
</feature>
<dbReference type="PANTHER" id="PTHR23502:SF132">
    <property type="entry name" value="POLYAMINE TRANSPORTER 2-RELATED"/>
    <property type="match status" value="1"/>
</dbReference>
<keyword evidence="6 8" id="KW-1133">Transmembrane helix</keyword>
<evidence type="ECO:0000313" key="11">
    <source>
        <dbReference type="EMBL" id="SNS83083.1"/>
    </source>
</evidence>
<evidence type="ECO:0000256" key="6">
    <source>
        <dbReference type="ARBA" id="ARBA00022989"/>
    </source>
</evidence>
<evidence type="ECO:0000313" key="12">
    <source>
        <dbReference type="Proteomes" id="UP000198284"/>
    </source>
</evidence>
<name>A0A239HQ64_9BURK</name>
<dbReference type="InterPro" id="IPR011701">
    <property type="entry name" value="MFS"/>
</dbReference>
<reference evidence="11 12" key="1">
    <citation type="submission" date="2017-06" db="EMBL/GenBank/DDBJ databases">
        <authorList>
            <person name="Kim H.J."/>
            <person name="Triplett B.A."/>
        </authorList>
    </citation>
    <scope>NUCLEOTIDE SEQUENCE [LARGE SCALE GENOMIC DNA]</scope>
    <source>
        <strain evidence="11 12">U15</strain>
    </source>
</reference>
<evidence type="ECO:0000256" key="9">
    <source>
        <dbReference type="SAM" id="MobiDB-lite"/>
    </source>
</evidence>
<feature type="transmembrane region" description="Helical" evidence="8">
    <location>
        <begin position="32"/>
        <end position="52"/>
    </location>
</feature>
<sequence>MAVKRHCEQPLYDYAPPPDSQRNQSVKKSTTVILAGLTMVGPLAIDTYLPSFHAIGQDFAVSDLLVQQTLSVFLFSFAFLMLFYGTLSDSFGRRPIILGSLAIYTVASVGAALAPSFGWLLAFRCVQGLAAGGGAVISRAVVRDRASGAEAQQVLAYMMMVFGLAPAIAPILGGWLHVTLGWRSVFWFLAAFGLLMLITCYRALPESLPASSRHAFHPGLIAANYWKVLRNARFLLLAVSIGVAFSGFGLYIGSAANFVIKILGLSETAFGWMFIPLISGMTIGSALAARIARKVAPTRMIAVGYAVMVVAALANVGYNYAFKAAVPWAVLPLMLYAFGLALATPTLTVLALDVFPDNRGLAASLQSFIQMLLFALVSGTVAPLLFESAFKLACGVLAGLVLSIVCALLARRLRRA</sequence>
<feature type="transmembrane region" description="Helical" evidence="8">
    <location>
        <begin position="234"/>
        <end position="263"/>
    </location>
</feature>
<accession>A0A239HQ64</accession>
<keyword evidence="12" id="KW-1185">Reference proteome</keyword>
<evidence type="ECO:0000259" key="10">
    <source>
        <dbReference type="PROSITE" id="PS50850"/>
    </source>
</evidence>
<feature type="transmembrane region" description="Helical" evidence="8">
    <location>
        <begin position="154"/>
        <end position="178"/>
    </location>
</feature>
<feature type="transmembrane region" description="Helical" evidence="8">
    <location>
        <begin position="96"/>
        <end position="115"/>
    </location>
</feature>
<feature type="transmembrane region" description="Helical" evidence="8">
    <location>
        <begin position="184"/>
        <end position="204"/>
    </location>
</feature>
<evidence type="ECO:0000256" key="7">
    <source>
        <dbReference type="ARBA" id="ARBA00023136"/>
    </source>
</evidence>
<dbReference type="GO" id="GO:0005886">
    <property type="term" value="C:plasma membrane"/>
    <property type="evidence" value="ECO:0007669"/>
    <property type="project" value="UniProtKB-SubCell"/>
</dbReference>
<comment type="subcellular location">
    <subcellularLocation>
        <location evidence="8">Cell inner membrane</location>
        <topology evidence="8">Multi-pass membrane protein</topology>
    </subcellularLocation>
    <subcellularLocation>
        <location evidence="1">Cell membrane</location>
        <topology evidence="1">Multi-pass membrane protein</topology>
    </subcellularLocation>
</comment>
<gene>
    <name evidence="11" type="ORF">SAMN06265795_10793</name>
</gene>
<keyword evidence="8" id="KW-0997">Cell inner membrane</keyword>
<dbReference type="GO" id="GO:0015385">
    <property type="term" value="F:sodium:proton antiporter activity"/>
    <property type="evidence" value="ECO:0007669"/>
    <property type="project" value="TreeGrafter"/>
</dbReference>
<feature type="domain" description="Major facilitator superfamily (MFS) profile" evidence="10">
    <location>
        <begin position="30"/>
        <end position="416"/>
    </location>
</feature>
<comment type="similarity">
    <text evidence="2 8">Belongs to the major facilitator superfamily. Bcr/CmlA family.</text>
</comment>
<dbReference type="PANTHER" id="PTHR23502">
    <property type="entry name" value="MAJOR FACILITATOR SUPERFAMILY"/>
    <property type="match status" value="1"/>
</dbReference>
<dbReference type="GO" id="GO:1990961">
    <property type="term" value="P:xenobiotic detoxification by transmembrane export across the plasma membrane"/>
    <property type="evidence" value="ECO:0007669"/>
    <property type="project" value="InterPro"/>
</dbReference>
<dbReference type="PROSITE" id="PS50850">
    <property type="entry name" value="MFS"/>
    <property type="match status" value="1"/>
</dbReference>
<dbReference type="Gene3D" id="1.20.1720.10">
    <property type="entry name" value="Multidrug resistance protein D"/>
    <property type="match status" value="1"/>
</dbReference>
<evidence type="ECO:0000256" key="8">
    <source>
        <dbReference type="RuleBase" id="RU365088"/>
    </source>
</evidence>
<dbReference type="InterPro" id="IPR020846">
    <property type="entry name" value="MFS_dom"/>
</dbReference>
<organism evidence="11 12">
    <name type="scientific">Noviherbaspirillum humi</name>
    <dbReference type="NCBI Taxonomy" id="1688639"/>
    <lineage>
        <taxon>Bacteria</taxon>
        <taxon>Pseudomonadati</taxon>
        <taxon>Pseudomonadota</taxon>
        <taxon>Betaproteobacteria</taxon>
        <taxon>Burkholderiales</taxon>
        <taxon>Oxalobacteraceae</taxon>
        <taxon>Noviherbaspirillum</taxon>
    </lineage>
</organism>
<feature type="transmembrane region" description="Helical" evidence="8">
    <location>
        <begin position="333"/>
        <end position="355"/>
    </location>
</feature>
<evidence type="ECO:0000256" key="5">
    <source>
        <dbReference type="ARBA" id="ARBA00022692"/>
    </source>
</evidence>
<dbReference type="CDD" id="cd17320">
    <property type="entry name" value="MFS_MdfA_MDR_like"/>
    <property type="match status" value="1"/>
</dbReference>
<evidence type="ECO:0000256" key="3">
    <source>
        <dbReference type="ARBA" id="ARBA00022448"/>
    </source>
</evidence>
<feature type="transmembrane region" description="Helical" evidence="8">
    <location>
        <begin position="301"/>
        <end position="321"/>
    </location>
</feature>
<protein>
    <recommendedName>
        <fullName evidence="8">Bcr/CflA family efflux transporter</fullName>
    </recommendedName>
</protein>
<dbReference type="GO" id="GO:0042910">
    <property type="term" value="F:xenobiotic transmembrane transporter activity"/>
    <property type="evidence" value="ECO:0007669"/>
    <property type="project" value="InterPro"/>
</dbReference>
<dbReference type="EMBL" id="FZOT01000007">
    <property type="protein sequence ID" value="SNS83083.1"/>
    <property type="molecule type" value="Genomic_DNA"/>
</dbReference>
<feature type="transmembrane region" description="Helical" evidence="8">
    <location>
        <begin position="392"/>
        <end position="410"/>
    </location>
</feature>
<evidence type="ECO:0000256" key="4">
    <source>
        <dbReference type="ARBA" id="ARBA00022475"/>
    </source>
</evidence>
<feature type="region of interest" description="Disordered" evidence="9">
    <location>
        <begin position="1"/>
        <end position="25"/>
    </location>
</feature>
<dbReference type="Pfam" id="PF07690">
    <property type="entry name" value="MFS_1"/>
    <property type="match status" value="1"/>
</dbReference>
<dbReference type="InterPro" id="IPR004812">
    <property type="entry name" value="Efflux_drug-R_Bcr/CmlA"/>
</dbReference>
<proteinExistence type="inferred from homology"/>
<evidence type="ECO:0000256" key="2">
    <source>
        <dbReference type="ARBA" id="ARBA00006236"/>
    </source>
</evidence>
<feature type="transmembrane region" description="Helical" evidence="8">
    <location>
        <begin position="269"/>
        <end position="289"/>
    </location>
</feature>